<accession>A0A1I2ZBW2</accession>
<reference evidence="2 3" key="1">
    <citation type="submission" date="2016-10" db="EMBL/GenBank/DDBJ databases">
        <authorList>
            <person name="de Groot N.N."/>
        </authorList>
    </citation>
    <scope>NUCLEOTIDE SEQUENCE [LARGE SCALE GENOMIC DNA]</scope>
    <source>
        <strain evidence="2 3">DSM 18684</strain>
    </source>
</reference>
<evidence type="ECO:0000313" key="3">
    <source>
        <dbReference type="Proteomes" id="UP000199666"/>
    </source>
</evidence>
<dbReference type="Proteomes" id="UP000199666">
    <property type="component" value="Unassembled WGS sequence"/>
</dbReference>
<gene>
    <name evidence="2" type="ORF">SAMN04489864_109123</name>
</gene>
<proteinExistence type="predicted"/>
<protein>
    <recommendedName>
        <fullName evidence="1">Ig-like domain-containing protein</fullName>
    </recommendedName>
</protein>
<dbReference type="AlphaFoldDB" id="A0A1I2ZBW2"/>
<keyword evidence="3" id="KW-1185">Reference proteome</keyword>
<dbReference type="STRING" id="414048.SAMN04489864_109123"/>
<organism evidence="2 3">
    <name type="scientific">Pedobacter insulae</name>
    <dbReference type="NCBI Taxonomy" id="414048"/>
    <lineage>
        <taxon>Bacteria</taxon>
        <taxon>Pseudomonadati</taxon>
        <taxon>Bacteroidota</taxon>
        <taxon>Sphingobacteriia</taxon>
        <taxon>Sphingobacteriales</taxon>
        <taxon>Sphingobacteriaceae</taxon>
        <taxon>Pedobacter</taxon>
    </lineage>
</organism>
<sequence length="655" mass="68447">MLIILKKSALPWLVLVAVLLFIGEARGQTPVPTYLTGHITGNKFEAGSFIGAGTGNAGLTSPMLTHAWGCLLGVQTNEFRFYYNTAANFSAGAPTTVTAARSLGLLGVLGAGGDAYIQFRNTGNATIAAGTPTYFRLNTKPTAGGISLNLGGVLGLTELQSIKGVAYSGAGNYSLNTSTLGFLSCPNPYNGNENSGTIVGTSTTKLLIDAFGSWFAKVTPSLAYNSVRLNVAYPEDKLLLLDLAALANLNASINVNVHSAFTQPDGGVCNLSPQFVSPGEIVSGITLSPAQVTAGIGINLNQLVTNPERSINGNANDYTSFSSGLASVGAVSSVAQSYYFDHSSTVDDGIRLQLGVQQSLIDLGVLGRTSLKFKAYKGETEVYSTNLASLATLLQLNLLNLVTINGSTHKRLDLTFKPGVAFDRFEITFDQGLAAVGVLGDALRIYEVSMAPSLPTITLQPTNPNPSGICEGDGTSFVVGATASAGGVVSGYQWEYFNTVDSTWTNAGSAIDTLSLSNVTNAMNNRWFRAKVTGGNPGCPYDIYSNEVQLIVKPKALATDIDAPGITICQGLSTNLTASCNLVTIPNPTFKWYANADLTGLLATGSSYSVTPTTTTSYWVTVEGTATCQNAPNSAKQVTVVVTPHPPPPITITSN</sequence>
<dbReference type="Pfam" id="PF19081">
    <property type="entry name" value="Ig_7"/>
    <property type="match status" value="1"/>
</dbReference>
<dbReference type="OrthoDB" id="1236981at2"/>
<dbReference type="EMBL" id="FOPP01000009">
    <property type="protein sequence ID" value="SFH35016.1"/>
    <property type="molecule type" value="Genomic_DNA"/>
</dbReference>
<evidence type="ECO:0000313" key="2">
    <source>
        <dbReference type="EMBL" id="SFH35016.1"/>
    </source>
</evidence>
<evidence type="ECO:0000259" key="1">
    <source>
        <dbReference type="PROSITE" id="PS50835"/>
    </source>
</evidence>
<dbReference type="InterPro" id="IPR007110">
    <property type="entry name" value="Ig-like_dom"/>
</dbReference>
<dbReference type="RefSeq" id="WP_090996091.1">
    <property type="nucleotide sequence ID" value="NZ_FOPP01000009.1"/>
</dbReference>
<name>A0A1I2ZBW2_9SPHI</name>
<dbReference type="InterPro" id="IPR044023">
    <property type="entry name" value="Ig_7"/>
</dbReference>
<dbReference type="PROSITE" id="PS50835">
    <property type="entry name" value="IG_LIKE"/>
    <property type="match status" value="1"/>
</dbReference>
<feature type="domain" description="Ig-like" evidence="1">
    <location>
        <begin position="554"/>
        <end position="639"/>
    </location>
</feature>